<evidence type="ECO:0000313" key="1">
    <source>
        <dbReference type="EMBL" id="QOR60441.1"/>
    </source>
</evidence>
<sequence length="145" mass="16998">MKSIYISIIMKSIYKICIDGELDELKKRRNEIYEIIEDIPDDGDDLREDEDDISFAAAYCKDHDTALEIFKYLYEKCGYPRHCVHYAMVGAAASRNAKLINYIYNDVDEHEKEEFIGDLENELAMTDHPNPRVFIEYALFELNKV</sequence>
<dbReference type="EMBL" id="MK522038">
    <property type="protein sequence ID" value="QOR60441.1"/>
    <property type="molecule type" value="Genomic_DNA"/>
</dbReference>
<protein>
    <submittedName>
        <fullName evidence="1">Uncharacterized protein</fullName>
    </submittedName>
</protein>
<accession>A0A7S6NYE4</accession>
<reference evidence="1" key="1">
    <citation type="submission" date="2019-02" db="EMBL/GenBank/DDBJ databases">
        <authorList>
            <person name="Bachy C."/>
            <person name="Yung C.-M."/>
            <person name="Roux S."/>
            <person name="Sullivan M.B."/>
            <person name="Worden A.Z."/>
        </authorList>
    </citation>
    <scope>NUCLEOTIDE SEQUENCE</scope>
    <source>
        <strain evidence="1">BII-V2</strain>
    </source>
</reference>
<name>A0A7S6NYE4_9PHYC</name>
<organism evidence="1">
    <name type="scientific">Bathycoccus sp. RCC716 virus 2</name>
    <dbReference type="NCBI Taxonomy" id="2530039"/>
    <lineage>
        <taxon>Viruses</taxon>
        <taxon>Varidnaviria</taxon>
        <taxon>Bamfordvirae</taxon>
        <taxon>Nucleocytoviricota</taxon>
        <taxon>Megaviricetes</taxon>
        <taxon>Algavirales</taxon>
        <taxon>Phycodnaviridae</taxon>
        <taxon>Prasinovirus</taxon>
    </lineage>
</organism>
<proteinExistence type="predicted"/>